<evidence type="ECO:0000256" key="1">
    <source>
        <dbReference type="ARBA" id="ARBA00001947"/>
    </source>
</evidence>
<dbReference type="SUPFAM" id="SSF52317">
    <property type="entry name" value="Class I glutamine amidotransferase-like"/>
    <property type="match status" value="1"/>
</dbReference>
<keyword evidence="4" id="KW-0378">Hydrolase</keyword>
<evidence type="ECO:0000256" key="5">
    <source>
        <dbReference type="ARBA" id="ARBA00022833"/>
    </source>
</evidence>
<evidence type="ECO:0000256" key="4">
    <source>
        <dbReference type="ARBA" id="ARBA00022801"/>
    </source>
</evidence>
<feature type="signal peptide" evidence="8">
    <location>
        <begin position="1"/>
        <end position="22"/>
    </location>
</feature>
<evidence type="ECO:0000256" key="3">
    <source>
        <dbReference type="ARBA" id="ARBA00022670"/>
    </source>
</evidence>
<comment type="caution">
    <text evidence="7">Lacks conserved residue(s) required for the propagation of feature annotation.</text>
</comment>
<evidence type="ECO:0000259" key="9">
    <source>
        <dbReference type="PROSITE" id="PS52035"/>
    </source>
</evidence>
<dbReference type="RefSeq" id="WP_310279155.1">
    <property type="nucleotide sequence ID" value="NZ_JAVDWR010000008.1"/>
</dbReference>
<dbReference type="PROSITE" id="PS52035">
    <property type="entry name" value="PEPTIDASE_M14"/>
    <property type="match status" value="1"/>
</dbReference>
<evidence type="ECO:0000313" key="11">
    <source>
        <dbReference type="Proteomes" id="UP001257909"/>
    </source>
</evidence>
<dbReference type="PANTHER" id="PTHR11705:SF143">
    <property type="entry name" value="SLL0236 PROTEIN"/>
    <property type="match status" value="1"/>
</dbReference>
<dbReference type="InterPro" id="IPR000834">
    <property type="entry name" value="Peptidase_M14"/>
</dbReference>
<organism evidence="10 11">
    <name type="scientific">Rheinheimera soli</name>
    <dbReference type="NCBI Taxonomy" id="443616"/>
    <lineage>
        <taxon>Bacteria</taxon>
        <taxon>Pseudomonadati</taxon>
        <taxon>Pseudomonadota</taxon>
        <taxon>Gammaproteobacteria</taxon>
        <taxon>Chromatiales</taxon>
        <taxon>Chromatiaceae</taxon>
        <taxon>Rheinheimera</taxon>
    </lineage>
</organism>
<feature type="chain" id="PRO_5046589283" description="Peptidase M14 domain-containing protein" evidence="8">
    <location>
        <begin position="23"/>
        <end position="853"/>
    </location>
</feature>
<dbReference type="EMBL" id="JAVDWR010000008">
    <property type="protein sequence ID" value="MDR7121655.1"/>
    <property type="molecule type" value="Genomic_DNA"/>
</dbReference>
<feature type="domain" description="Peptidase M14" evidence="9">
    <location>
        <begin position="38"/>
        <end position="338"/>
    </location>
</feature>
<sequence>MYKITTIISALVLGLCSQFSMAAPQSPQQFFGYPVGEWHLRHDQIQMYFQQLAATSDKAQLEVIGYTHEQRPVLQLIVSSAENLKKLEQIRVQHLAQLSVGTELTDELPLVIWLGYGVHGNESSGPNASVQVAHHLLTSTDAEVQDWLKNTVILIQPSLNPDGLDRFANWSNMHKGKAPVADSQSREHIEPWPNGRPNHYWFDLNRDWLPLEHPESQARISQFYKWRPAVVGDFHEMGPNTTFFFQPGIPTRTYPLTPKANQQLTAKIADYHAAALDKKGRLYYTEESFDDFYVGKGSTYPDVNASVGILFEQASSRGHLQDSINGPLSFSKTIENQYIVSLSTLRGSVAQKKALQSYQKAFVQESQRLAAEDSVAGYVIAEAEDKTRLAGLLNLLKQHQIKAYPINDRWQHKGQTYQKGQAYYIPLQQSQYLLLKAAFSTQTNFQDNTFYDVSAWTLPYAFNIEFSTVARKPAGVANEPWLPQSESALMPSAGAYAYAFDWTDQKAPLLTQALLEQGVVVRAASKAFFAKTADGEQAFSAGAIVIAAGLQQHNNWFERLGKAQQQVGLSITALTSGLTTKGQDLGSNGFVPVTKPNVLLVAGPDVNSTEAGEVWFNLEKLAGISPSLIEPQRLGRVDLSRYTHIILPDGSYNSLQQKEQQQLNQWAKKGGVLWGHRGGAAFLVRAGLLKAKAWTSADMAMLISDQQLSYADKESLAGQRRIAGAIYQTELDLSHPLTFGINRKDLAVFKNGTFLLAPSGEPFINVALYTDKPQLAGYTAPEYVSRIADGAALMAHNHGDGRVIAMTDNPVFRGYFVGSSRLLVNALFFGKMFSAESSDGEGEDATNDEEEAH</sequence>
<proteinExistence type="inferred from homology"/>
<protein>
    <recommendedName>
        <fullName evidence="9">Peptidase M14 domain-containing protein</fullName>
    </recommendedName>
</protein>
<keyword evidence="6" id="KW-0482">Metalloprotease</keyword>
<evidence type="ECO:0000256" key="8">
    <source>
        <dbReference type="SAM" id="SignalP"/>
    </source>
</evidence>
<keyword evidence="3" id="KW-0645">Protease</keyword>
<keyword evidence="11" id="KW-1185">Reference proteome</keyword>
<evidence type="ECO:0000256" key="7">
    <source>
        <dbReference type="PROSITE-ProRule" id="PRU01379"/>
    </source>
</evidence>
<comment type="similarity">
    <text evidence="2 7">Belongs to the peptidase M14 family.</text>
</comment>
<evidence type="ECO:0000256" key="6">
    <source>
        <dbReference type="ARBA" id="ARBA00023049"/>
    </source>
</evidence>
<evidence type="ECO:0000256" key="2">
    <source>
        <dbReference type="ARBA" id="ARBA00005988"/>
    </source>
</evidence>
<dbReference type="SMART" id="SM00631">
    <property type="entry name" value="Zn_pept"/>
    <property type="match status" value="1"/>
</dbReference>
<dbReference type="Proteomes" id="UP001257909">
    <property type="component" value="Unassembled WGS sequence"/>
</dbReference>
<dbReference type="Gene3D" id="3.40.630.10">
    <property type="entry name" value="Zn peptidases"/>
    <property type="match status" value="1"/>
</dbReference>
<name>A0ABU1W122_9GAMM</name>
<dbReference type="SUPFAM" id="SSF53187">
    <property type="entry name" value="Zn-dependent exopeptidases"/>
    <property type="match status" value="1"/>
</dbReference>
<accession>A0ABU1W122</accession>
<dbReference type="PANTHER" id="PTHR11705">
    <property type="entry name" value="PROTEASE FAMILY M14 CARBOXYPEPTIDASE A,B"/>
    <property type="match status" value="1"/>
</dbReference>
<gene>
    <name evidence="10" type="ORF">J2W69_002612</name>
</gene>
<dbReference type="Pfam" id="PF00246">
    <property type="entry name" value="Peptidase_M14"/>
    <property type="match status" value="1"/>
</dbReference>
<comment type="cofactor">
    <cofactor evidence="1">
        <name>Zn(2+)</name>
        <dbReference type="ChEBI" id="CHEBI:29105"/>
    </cofactor>
</comment>
<comment type="caution">
    <text evidence="10">The sequence shown here is derived from an EMBL/GenBank/DDBJ whole genome shotgun (WGS) entry which is preliminary data.</text>
</comment>
<dbReference type="InterPro" id="IPR029062">
    <property type="entry name" value="Class_I_gatase-like"/>
</dbReference>
<keyword evidence="8" id="KW-0732">Signal</keyword>
<reference evidence="10 11" key="1">
    <citation type="submission" date="2023-07" db="EMBL/GenBank/DDBJ databases">
        <title>Sorghum-associated microbial communities from plants grown in Nebraska, USA.</title>
        <authorList>
            <person name="Schachtman D."/>
        </authorList>
    </citation>
    <scope>NUCLEOTIDE SEQUENCE [LARGE SCALE GENOMIC DNA]</scope>
    <source>
        <strain evidence="10 11">4138</strain>
    </source>
</reference>
<keyword evidence="5" id="KW-0862">Zinc</keyword>
<evidence type="ECO:0000313" key="10">
    <source>
        <dbReference type="EMBL" id="MDR7121655.1"/>
    </source>
</evidence>